<dbReference type="RefSeq" id="WP_074427695.1">
    <property type="nucleotide sequence ID" value="NZ_BJEG01000010.1"/>
</dbReference>
<dbReference type="Gene3D" id="1.10.10.10">
    <property type="entry name" value="Winged helix-like DNA-binding domain superfamily/Winged helix DNA-binding domain"/>
    <property type="match status" value="1"/>
</dbReference>
<keyword evidence="4" id="KW-1185">Reference proteome</keyword>
<dbReference type="Pfam" id="PF03551">
    <property type="entry name" value="PadR"/>
    <property type="match status" value="1"/>
</dbReference>
<dbReference type="EMBL" id="FMAW01000011">
    <property type="protein sequence ID" value="SCC02626.1"/>
    <property type="molecule type" value="Genomic_DNA"/>
</dbReference>
<dbReference type="SUPFAM" id="SSF46785">
    <property type="entry name" value="Winged helix' DNA-binding domain"/>
    <property type="match status" value="1"/>
</dbReference>
<dbReference type="Proteomes" id="UP000585749">
    <property type="component" value="Unassembled WGS sequence"/>
</dbReference>
<dbReference type="Proteomes" id="UP000182448">
    <property type="component" value="Unassembled WGS sequence"/>
</dbReference>
<dbReference type="EMBL" id="JAAXPM010000009">
    <property type="protein sequence ID" value="NKY67298.1"/>
    <property type="molecule type" value="Genomic_DNA"/>
</dbReference>
<dbReference type="AlphaFoldDB" id="A0A4Y4G665"/>
<comment type="caution">
    <text evidence="2">The sequence shown here is derived from an EMBL/GenBank/DDBJ whole genome shotgun (WGS) entry which is preliminary data.</text>
</comment>
<evidence type="ECO:0000313" key="5">
    <source>
        <dbReference type="Proteomes" id="UP000585749"/>
    </source>
</evidence>
<accession>A0A4Y4G665</accession>
<dbReference type="InterPro" id="IPR036388">
    <property type="entry name" value="WH-like_DNA-bd_sf"/>
</dbReference>
<dbReference type="OrthoDB" id="9808017at2"/>
<evidence type="ECO:0000313" key="2">
    <source>
        <dbReference type="EMBL" id="NKY67298.1"/>
    </source>
</evidence>
<proteinExistence type="predicted"/>
<evidence type="ECO:0000259" key="1">
    <source>
        <dbReference type="Pfam" id="PF03551"/>
    </source>
</evidence>
<gene>
    <name evidence="3" type="ORF">GA0061075_11139</name>
    <name evidence="2" type="ORF">HF960_06420</name>
</gene>
<reference evidence="3 4" key="1">
    <citation type="submission" date="2016-08" db="EMBL/GenBank/DDBJ databases">
        <authorList>
            <person name="Varghese N."/>
            <person name="Submissions Spin"/>
        </authorList>
    </citation>
    <scope>NUCLEOTIDE SEQUENCE [LARGE SCALE GENOMIC DNA]</scope>
    <source>
        <strain evidence="3 4">R-53116</strain>
    </source>
</reference>
<dbReference type="PANTHER" id="PTHR33169">
    <property type="entry name" value="PADR-FAMILY TRANSCRIPTIONAL REGULATOR"/>
    <property type="match status" value="1"/>
</dbReference>
<dbReference type="InterPro" id="IPR036390">
    <property type="entry name" value="WH_DNA-bd_sf"/>
</dbReference>
<dbReference type="PANTHER" id="PTHR33169:SF24">
    <property type="entry name" value="TRANSCRIPTIONAL REGULATOR, PADR FAMILY"/>
    <property type="match status" value="1"/>
</dbReference>
<feature type="domain" description="Transcription regulator PadR N-terminal" evidence="1">
    <location>
        <begin position="14"/>
        <end position="82"/>
    </location>
</feature>
<reference evidence="2 5" key="2">
    <citation type="submission" date="2020-04" db="EMBL/GenBank/DDBJ databases">
        <title>MicrobeNet Type strains.</title>
        <authorList>
            <person name="Nicholson A.C."/>
        </authorList>
    </citation>
    <scope>NUCLEOTIDE SEQUENCE [LARGE SCALE GENOMIC DNA]</scope>
    <source>
        <strain evidence="2 5">CCUG 33494</strain>
    </source>
</reference>
<evidence type="ECO:0000313" key="3">
    <source>
        <dbReference type="EMBL" id="SCC02626.1"/>
    </source>
</evidence>
<name>A0A4Y4G665_WEIHE</name>
<dbReference type="InterPro" id="IPR052509">
    <property type="entry name" value="Metal_resp_DNA-bind_regulator"/>
</dbReference>
<organism evidence="2 5">
    <name type="scientific">Weissella hellenica</name>
    <dbReference type="NCBI Taxonomy" id="46256"/>
    <lineage>
        <taxon>Bacteria</taxon>
        <taxon>Bacillati</taxon>
        <taxon>Bacillota</taxon>
        <taxon>Bacilli</taxon>
        <taxon>Lactobacillales</taxon>
        <taxon>Lactobacillaceae</taxon>
        <taxon>Weissella</taxon>
    </lineage>
</organism>
<protein>
    <submittedName>
        <fullName evidence="2 3">PadR family transcriptional regulator</fullName>
    </submittedName>
</protein>
<sequence length="104" mass="12006">MNIQVPTTVLDGSVLAVLTKADTYGYIITKAMQELLGVSESTMYPVLRRLKRDGYLETYDKPFEGRNRRYYHITELGISHLQEIVHSWASFREAVDSLLEEHND</sequence>
<dbReference type="InterPro" id="IPR005149">
    <property type="entry name" value="Tscrpt_reg_PadR_N"/>
</dbReference>
<evidence type="ECO:0000313" key="4">
    <source>
        <dbReference type="Proteomes" id="UP000182448"/>
    </source>
</evidence>